<feature type="region of interest" description="Disordered" evidence="11">
    <location>
        <begin position="584"/>
        <end position="606"/>
    </location>
</feature>
<evidence type="ECO:0000256" key="10">
    <source>
        <dbReference type="ARBA" id="ARBA00047984"/>
    </source>
</evidence>
<dbReference type="OrthoDB" id="10261375at2759"/>
<dbReference type="EC" id="3.6.4.13" evidence="3"/>
<dbReference type="GO" id="GO:0003723">
    <property type="term" value="F:RNA binding"/>
    <property type="evidence" value="ECO:0007669"/>
    <property type="project" value="UniProtKB-KW"/>
</dbReference>
<dbReference type="InterPro" id="IPR001650">
    <property type="entry name" value="Helicase_C-like"/>
</dbReference>
<keyword evidence="4" id="KW-0547">Nucleotide-binding</keyword>
<comment type="subcellular location">
    <subcellularLocation>
        <location evidence="1">Nucleus</location>
        <location evidence="1">Nucleolus</location>
    </subcellularLocation>
</comment>
<reference evidence="12" key="1">
    <citation type="submission" date="2015-10" db="EMBL/GenBank/DDBJ databases">
        <title>EvidentialGene: Evidence-directed Construction of Complete mRNA Transcriptomes without Genomes.</title>
        <authorList>
            <person name="Gilbert D.G."/>
        </authorList>
    </citation>
    <scope>NUCLEOTIDE SEQUENCE</scope>
</reference>
<organism evidence="12">
    <name type="scientific">Daphnia magna</name>
    <dbReference type="NCBI Taxonomy" id="35525"/>
    <lineage>
        <taxon>Eukaryota</taxon>
        <taxon>Metazoa</taxon>
        <taxon>Ecdysozoa</taxon>
        <taxon>Arthropoda</taxon>
        <taxon>Crustacea</taxon>
        <taxon>Branchiopoda</taxon>
        <taxon>Diplostraca</taxon>
        <taxon>Cladocera</taxon>
        <taxon>Anomopoda</taxon>
        <taxon>Daphniidae</taxon>
        <taxon>Daphnia</taxon>
    </lineage>
</organism>
<evidence type="ECO:0000256" key="8">
    <source>
        <dbReference type="ARBA" id="ARBA00022884"/>
    </source>
</evidence>
<dbReference type="InterPro" id="IPR000629">
    <property type="entry name" value="RNA-helicase_DEAD-box_CS"/>
</dbReference>
<dbReference type="Gene3D" id="3.40.50.300">
    <property type="entry name" value="P-loop containing nucleotide triphosphate hydrolases"/>
    <property type="match status" value="2"/>
</dbReference>
<proteinExistence type="inferred from homology"/>
<evidence type="ECO:0000313" key="12">
    <source>
        <dbReference type="EMBL" id="JAL59085.1"/>
    </source>
</evidence>
<dbReference type="InterPro" id="IPR014014">
    <property type="entry name" value="RNA_helicase_DEAD_Q_motif"/>
</dbReference>
<dbReference type="SMART" id="SM01123">
    <property type="entry name" value="DBP10CT"/>
    <property type="match status" value="1"/>
</dbReference>
<dbReference type="SMART" id="SM00487">
    <property type="entry name" value="DEXDc"/>
    <property type="match status" value="1"/>
</dbReference>
<keyword evidence="8" id="KW-0694">RNA-binding</keyword>
<dbReference type="InterPro" id="IPR033517">
    <property type="entry name" value="DDX54/DBP10_DEAD-box_helicase"/>
</dbReference>
<dbReference type="FunFam" id="3.40.50.300:FF:000865">
    <property type="entry name" value="ATP-dependent RNA helicase DDX54"/>
    <property type="match status" value="1"/>
</dbReference>
<dbReference type="GO" id="GO:0016787">
    <property type="term" value="F:hydrolase activity"/>
    <property type="evidence" value="ECO:0007669"/>
    <property type="project" value="UniProtKB-KW"/>
</dbReference>
<dbReference type="PROSITE" id="PS51195">
    <property type="entry name" value="Q_MOTIF"/>
    <property type="match status" value="1"/>
</dbReference>
<dbReference type="GO" id="GO:0005829">
    <property type="term" value="C:cytosol"/>
    <property type="evidence" value="ECO:0007669"/>
    <property type="project" value="TreeGrafter"/>
</dbReference>
<evidence type="ECO:0000256" key="4">
    <source>
        <dbReference type="ARBA" id="ARBA00022741"/>
    </source>
</evidence>
<keyword evidence="7" id="KW-0067">ATP-binding</keyword>
<dbReference type="SUPFAM" id="SSF52540">
    <property type="entry name" value="P-loop containing nucleoside triphosphate hydrolases"/>
    <property type="match status" value="2"/>
</dbReference>
<evidence type="ECO:0000256" key="5">
    <source>
        <dbReference type="ARBA" id="ARBA00022801"/>
    </source>
</evidence>
<dbReference type="PROSITE" id="PS51192">
    <property type="entry name" value="HELICASE_ATP_BIND_1"/>
    <property type="match status" value="1"/>
</dbReference>
<dbReference type="InterPro" id="IPR014001">
    <property type="entry name" value="Helicase_ATP-bd"/>
</dbReference>
<dbReference type="InterPro" id="IPR050079">
    <property type="entry name" value="DEAD_box_RNA_helicase"/>
</dbReference>
<evidence type="ECO:0000256" key="9">
    <source>
        <dbReference type="ARBA" id="ARBA00023242"/>
    </source>
</evidence>
<feature type="region of interest" description="Disordered" evidence="11">
    <location>
        <begin position="804"/>
        <end position="826"/>
    </location>
</feature>
<keyword evidence="6 12" id="KW-0347">Helicase</keyword>
<dbReference type="EMBL" id="GDIQ01092641">
    <property type="protein sequence ID" value="JAL59085.1"/>
    <property type="molecule type" value="Transcribed_RNA"/>
</dbReference>
<dbReference type="GO" id="GO:0005730">
    <property type="term" value="C:nucleolus"/>
    <property type="evidence" value="ECO:0007669"/>
    <property type="project" value="UniProtKB-SubCell"/>
</dbReference>
<protein>
    <recommendedName>
        <fullName evidence="3">RNA helicase</fullName>
        <ecNumber evidence="3">3.6.4.13</ecNumber>
    </recommendedName>
</protein>
<comment type="catalytic activity">
    <reaction evidence="10">
        <text>ATP + H2O = ADP + phosphate + H(+)</text>
        <dbReference type="Rhea" id="RHEA:13065"/>
        <dbReference type="ChEBI" id="CHEBI:15377"/>
        <dbReference type="ChEBI" id="CHEBI:15378"/>
        <dbReference type="ChEBI" id="CHEBI:30616"/>
        <dbReference type="ChEBI" id="CHEBI:43474"/>
        <dbReference type="ChEBI" id="CHEBI:456216"/>
        <dbReference type="EC" id="3.6.4.13"/>
    </reaction>
</comment>
<evidence type="ECO:0000256" key="11">
    <source>
        <dbReference type="SAM" id="MobiDB-lite"/>
    </source>
</evidence>
<feature type="region of interest" description="Disordered" evidence="11">
    <location>
        <begin position="700"/>
        <end position="739"/>
    </location>
</feature>
<dbReference type="PROSITE" id="PS51194">
    <property type="entry name" value="HELICASE_CTER"/>
    <property type="match status" value="1"/>
</dbReference>
<dbReference type="CDD" id="cd17959">
    <property type="entry name" value="DEADc_DDX54"/>
    <property type="match status" value="1"/>
</dbReference>
<dbReference type="PANTHER" id="PTHR47959:SF8">
    <property type="entry name" value="RNA HELICASE"/>
    <property type="match status" value="1"/>
</dbReference>
<evidence type="ECO:0000256" key="2">
    <source>
        <dbReference type="ARBA" id="ARBA00010379"/>
    </source>
</evidence>
<evidence type="ECO:0000256" key="7">
    <source>
        <dbReference type="ARBA" id="ARBA00022840"/>
    </source>
</evidence>
<dbReference type="PROSITE" id="PS00039">
    <property type="entry name" value="DEAD_ATP_HELICASE"/>
    <property type="match status" value="1"/>
</dbReference>
<comment type="similarity">
    <text evidence="2">Belongs to the DEAD box helicase family. DDX54/DBP10 subfamily.</text>
</comment>
<name>A0A0P5F1G0_9CRUS</name>
<dbReference type="GO" id="GO:0005524">
    <property type="term" value="F:ATP binding"/>
    <property type="evidence" value="ECO:0007669"/>
    <property type="project" value="UniProtKB-KW"/>
</dbReference>
<dbReference type="Pfam" id="PF08147">
    <property type="entry name" value="DBP10CT"/>
    <property type="match status" value="1"/>
</dbReference>
<dbReference type="AlphaFoldDB" id="A0A0P5F1G0"/>
<dbReference type="InterPro" id="IPR011545">
    <property type="entry name" value="DEAD/DEAH_box_helicase_dom"/>
</dbReference>
<keyword evidence="9" id="KW-0539">Nucleus</keyword>
<dbReference type="SMART" id="SM00490">
    <property type="entry name" value="HELICc"/>
    <property type="match status" value="1"/>
</dbReference>
<evidence type="ECO:0000256" key="6">
    <source>
        <dbReference type="ARBA" id="ARBA00022806"/>
    </source>
</evidence>
<dbReference type="CDD" id="cd18787">
    <property type="entry name" value="SF2_C_DEAD"/>
    <property type="match status" value="1"/>
</dbReference>
<keyword evidence="5" id="KW-0378">Hydrolase</keyword>
<dbReference type="Pfam" id="PF00271">
    <property type="entry name" value="Helicase_C"/>
    <property type="match status" value="1"/>
</dbReference>
<evidence type="ECO:0000256" key="1">
    <source>
        <dbReference type="ARBA" id="ARBA00004604"/>
    </source>
</evidence>
<feature type="compositionally biased region" description="Basic residues" evidence="11">
    <location>
        <begin position="805"/>
        <end position="826"/>
    </location>
</feature>
<dbReference type="PANTHER" id="PTHR47959">
    <property type="entry name" value="ATP-DEPENDENT RNA HELICASE RHLE-RELATED"/>
    <property type="match status" value="1"/>
</dbReference>
<sequence>MPELEGFGDGGYQSEAELDTRTLVQEQNRKKKKSGGFQSMGLSYNVYRGVIKCGYKIPTPIQRKCIPLIMEKKDVVAMARTGSGKTACFLIPLFERLQAHSTIGTRALIMSPTRELALQTLKFTRELGKYTGLKAATILGGDSMEAQFAAMHEIPDIIIATPGRFAHLCVEMELKLKEIEYVVFDEADRLFEMGFGEQLLEILNRLPESRQTLLFSATLPKLLVDFTKAGLTDPVLVRLDVDSKLPEALKLAFVFCPCESKASILLHLLRNAIKAGELTLVFAATMHHVEYLHLLLDKAGISNTYIYSSLDQAARKIHAAKFQTKQTNVMITTDVAARGIDIPLLDNVINYNFPAKAKLFVHRVGRVARAGRSGTAYSLDALVEIPALVDLHLFLGRPVKQIPQDGLKKGEDWDGYLGRVGQSVIDDGSSAMQLWHQESVELQNMIKVYTSAYKQYKRSCPPPSHESIKKGKEIKLELLGPHPVFVAESGELESDRLNLLEQMKCYRPHHTIFEIGVTANSIKAKVMLEKRIKHQRIIIKQKKAAIKSAAEAASSDEPENVGVPQEEANEEMVQEAFSTVIAQKKRASRKPFDPNQAKKKRLQTQTTKDEENYINYVAKDHQTESGLALGCDFGRAAADAVLDLTGDDDQELRKQRSLMKWDRKKKKFIGQEDVKKRKIRTESGVWIPATYKTDRYERWKGKSKIDQNDPASEDSGDDEKGGNRNVSSRFGGGFPRRGVPMGMNLEGKLGGLPMNHPAMKKAWSEVKRGGQRVGDEVKLPEQIEKARKLKEKARLRGNKEIRIKLQMKQKKPTLKTKQKKGGKRRR</sequence>
<evidence type="ECO:0000256" key="3">
    <source>
        <dbReference type="ARBA" id="ARBA00012552"/>
    </source>
</evidence>
<dbReference type="InterPro" id="IPR027417">
    <property type="entry name" value="P-loop_NTPase"/>
</dbReference>
<dbReference type="GO" id="GO:0003724">
    <property type="term" value="F:RNA helicase activity"/>
    <property type="evidence" value="ECO:0007669"/>
    <property type="project" value="UniProtKB-EC"/>
</dbReference>
<accession>A0A0P5F1G0</accession>
<dbReference type="InterPro" id="IPR012541">
    <property type="entry name" value="DBP10_C"/>
</dbReference>
<dbReference type="Pfam" id="PF00270">
    <property type="entry name" value="DEAD"/>
    <property type="match status" value="1"/>
</dbReference>